<comment type="caution">
    <text evidence="1">The sequence shown here is derived from an EMBL/GenBank/DDBJ whole genome shotgun (WGS) entry which is preliminary data.</text>
</comment>
<evidence type="ECO:0000313" key="2">
    <source>
        <dbReference type="Proteomes" id="UP001564657"/>
    </source>
</evidence>
<evidence type="ECO:0000313" key="1">
    <source>
        <dbReference type="EMBL" id="MEY8001709.1"/>
    </source>
</evidence>
<gene>
    <name evidence="1" type="ORF">AB8U03_16180</name>
</gene>
<name>A0ABV4BSF0_9CLOT</name>
<accession>A0ABV4BSF0</accession>
<protein>
    <submittedName>
        <fullName evidence="1">Uncharacterized protein</fullName>
    </submittedName>
</protein>
<keyword evidence="2" id="KW-1185">Reference proteome</keyword>
<proteinExistence type="predicted"/>
<dbReference type="RefSeq" id="WP_369705601.1">
    <property type="nucleotide sequence ID" value="NZ_JBGEWD010000023.1"/>
</dbReference>
<dbReference type="Proteomes" id="UP001564657">
    <property type="component" value="Unassembled WGS sequence"/>
</dbReference>
<sequence length="93" mass="11278">MDKSSKKKKRIYKHEYNRYSKIFDRYMNDSDDYDYYKDLYSKIYNSYKEKIKDEKIDINVEITRLKSSCGKLDTLSKNMNVNLILVALTSFFN</sequence>
<organism evidence="1 2">
    <name type="scientific">Clostridium moutaii</name>
    <dbReference type="NCBI Taxonomy" id="3240932"/>
    <lineage>
        <taxon>Bacteria</taxon>
        <taxon>Bacillati</taxon>
        <taxon>Bacillota</taxon>
        <taxon>Clostridia</taxon>
        <taxon>Eubacteriales</taxon>
        <taxon>Clostridiaceae</taxon>
        <taxon>Clostridium</taxon>
    </lineage>
</organism>
<dbReference type="EMBL" id="JBGEWD010000023">
    <property type="protein sequence ID" value="MEY8001709.1"/>
    <property type="molecule type" value="Genomic_DNA"/>
</dbReference>
<reference evidence="1 2" key="1">
    <citation type="submission" date="2024-08" db="EMBL/GenBank/DDBJ databases">
        <title>Clostridium lapicellarii sp. nov., and Clostridium renhuaiense sp. nov., two species isolated from the mud in a fermentation cellar used for producing sauce-flavour Chinese liquors.</title>
        <authorList>
            <person name="Yang F."/>
            <person name="Wang H."/>
            <person name="Chen L.Q."/>
            <person name="Zhou N."/>
            <person name="Lu J.J."/>
            <person name="Pu X.X."/>
            <person name="Wan B."/>
            <person name="Wang L."/>
            <person name="Liu S.J."/>
        </authorList>
    </citation>
    <scope>NUCLEOTIDE SEQUENCE [LARGE SCALE GENOMIC DNA]</scope>
    <source>
        <strain evidence="1 2">MT-5</strain>
    </source>
</reference>